<dbReference type="PANTHER" id="PTHR30319">
    <property type="entry name" value="PHENYLACETIC ACID REGULATOR-RELATED TRANSCRIPTIONAL REPRESSOR"/>
    <property type="match status" value="1"/>
</dbReference>
<evidence type="ECO:0000313" key="3">
    <source>
        <dbReference type="EMBL" id="OGD67750.1"/>
    </source>
</evidence>
<dbReference type="InterPro" id="IPR013225">
    <property type="entry name" value="PaaX_C"/>
</dbReference>
<dbReference type="PANTHER" id="PTHR30319:SF1">
    <property type="entry name" value="TRANSCRIPTIONAL REPRESSOR PAAX"/>
    <property type="match status" value="1"/>
</dbReference>
<dbReference type="STRING" id="1797469.A3F08_03305"/>
<gene>
    <name evidence="3" type="ORF">A3F08_03305</name>
</gene>
<dbReference type="PIRSF" id="PIRSF020623">
    <property type="entry name" value="PaaX"/>
    <property type="match status" value="1"/>
</dbReference>
<feature type="domain" description="Transcriptional repressor PaaX-like C-terminal" evidence="1">
    <location>
        <begin position="167"/>
        <end position="237"/>
    </location>
</feature>
<organism evidence="3 4">
    <name type="scientific">Candidatus Berkelbacteria bacterium RIFCSPHIGHO2_12_FULL_36_9</name>
    <dbReference type="NCBI Taxonomy" id="1797469"/>
    <lineage>
        <taxon>Bacteria</taxon>
        <taxon>Candidatus Berkelbacteria</taxon>
    </lineage>
</organism>
<dbReference type="EMBL" id="MEZV01000011">
    <property type="protein sequence ID" value="OGD67750.1"/>
    <property type="molecule type" value="Genomic_DNA"/>
</dbReference>
<dbReference type="Gene3D" id="1.10.10.10">
    <property type="entry name" value="Winged helix-like DNA-binding domain superfamily/Winged helix DNA-binding domain"/>
    <property type="match status" value="1"/>
</dbReference>
<sequence>MSIVDQLMVLLDDQDELEINEIKKSMHGKSKQVISSSLGRLCSRGWVKKRHKKSKTFYGISSEGREEITKNLDRIRQFEKSNWDGSFLTVLFNIPEKMRKSRDVFRNELTELGFAKLQGDLWITFWDKREVVEKTISKLKIDSHTSIIRIPKLSSSDLEELLKGLDWDETELNNRYKEFISVGQKFIKTKKYGFPARCLVYEYSKILANDPIFPKEFRPKNYLGKKAYDLYSKIRPHCYKY</sequence>
<dbReference type="Proteomes" id="UP000176451">
    <property type="component" value="Unassembled WGS sequence"/>
</dbReference>
<reference evidence="3 4" key="1">
    <citation type="journal article" date="2016" name="Nat. Commun.">
        <title>Thousands of microbial genomes shed light on interconnected biogeochemical processes in an aquifer system.</title>
        <authorList>
            <person name="Anantharaman K."/>
            <person name="Brown C.T."/>
            <person name="Hug L.A."/>
            <person name="Sharon I."/>
            <person name="Castelle C.J."/>
            <person name="Probst A.J."/>
            <person name="Thomas B.C."/>
            <person name="Singh A."/>
            <person name="Wilkins M.J."/>
            <person name="Karaoz U."/>
            <person name="Brodie E.L."/>
            <person name="Williams K.H."/>
            <person name="Hubbard S.S."/>
            <person name="Banfield J.F."/>
        </authorList>
    </citation>
    <scope>NUCLEOTIDE SEQUENCE [LARGE SCALE GENOMIC DNA]</scope>
</reference>
<evidence type="ECO:0000313" key="4">
    <source>
        <dbReference type="Proteomes" id="UP000176451"/>
    </source>
</evidence>
<feature type="domain" description="Transcriptional repressor PaaX-like central Cas2-like" evidence="2">
    <location>
        <begin position="81"/>
        <end position="154"/>
    </location>
</feature>
<dbReference type="InterPro" id="IPR048846">
    <property type="entry name" value="PaaX-like_central"/>
</dbReference>
<evidence type="ECO:0000259" key="1">
    <source>
        <dbReference type="Pfam" id="PF08223"/>
    </source>
</evidence>
<dbReference type="InterPro" id="IPR036390">
    <property type="entry name" value="WH_DNA-bd_sf"/>
</dbReference>
<dbReference type="SUPFAM" id="SSF46785">
    <property type="entry name" value="Winged helix' DNA-binding domain"/>
    <property type="match status" value="1"/>
</dbReference>
<proteinExistence type="predicted"/>
<accession>A0A1F5EK93</accession>
<name>A0A1F5EK93_9BACT</name>
<dbReference type="InterPro" id="IPR011965">
    <property type="entry name" value="PaaX_trns_reg"/>
</dbReference>
<dbReference type="Pfam" id="PF08223">
    <property type="entry name" value="PaaX_C"/>
    <property type="match status" value="1"/>
</dbReference>
<dbReference type="InterPro" id="IPR036388">
    <property type="entry name" value="WH-like_DNA-bd_sf"/>
</dbReference>
<dbReference type="GO" id="GO:0006351">
    <property type="term" value="P:DNA-templated transcription"/>
    <property type="evidence" value="ECO:0007669"/>
    <property type="project" value="InterPro"/>
</dbReference>
<protein>
    <submittedName>
        <fullName evidence="3">Uncharacterized protein</fullName>
    </submittedName>
</protein>
<evidence type="ECO:0000259" key="2">
    <source>
        <dbReference type="Pfam" id="PF20803"/>
    </source>
</evidence>
<dbReference type="AlphaFoldDB" id="A0A1F5EK93"/>
<dbReference type="Pfam" id="PF20803">
    <property type="entry name" value="PaaX_M"/>
    <property type="match status" value="1"/>
</dbReference>
<comment type="caution">
    <text evidence="3">The sequence shown here is derived from an EMBL/GenBank/DDBJ whole genome shotgun (WGS) entry which is preliminary data.</text>
</comment>
<dbReference type="Gene3D" id="3.30.70.2650">
    <property type="match status" value="1"/>
</dbReference>